<sequence>MISQQGPTNDFEQFEYQVVAWSDRPTQEQIWQLTHPHPLLHPVQHLYSIVHHHKCFFQIHLFPCKHRTFYHQLQRPKVLDSCSSMCSSQKFHHMYQRKVYFFHSVDFAI</sequence>
<organism evidence="1">
    <name type="scientific">Rhizophora mucronata</name>
    <name type="common">Asiatic mangrove</name>
    <dbReference type="NCBI Taxonomy" id="61149"/>
    <lineage>
        <taxon>Eukaryota</taxon>
        <taxon>Viridiplantae</taxon>
        <taxon>Streptophyta</taxon>
        <taxon>Embryophyta</taxon>
        <taxon>Tracheophyta</taxon>
        <taxon>Spermatophyta</taxon>
        <taxon>Magnoliopsida</taxon>
        <taxon>eudicotyledons</taxon>
        <taxon>Gunneridae</taxon>
        <taxon>Pentapetalae</taxon>
        <taxon>rosids</taxon>
        <taxon>fabids</taxon>
        <taxon>Malpighiales</taxon>
        <taxon>Rhizophoraceae</taxon>
        <taxon>Rhizophora</taxon>
    </lineage>
</organism>
<dbReference type="AlphaFoldDB" id="A0A2P2KK71"/>
<proteinExistence type="predicted"/>
<accession>A0A2P2KK71</accession>
<protein>
    <submittedName>
        <fullName evidence="1">Cytosolic endo-beta-N-acetylglucosaminidase-like</fullName>
    </submittedName>
</protein>
<reference evidence="1" key="1">
    <citation type="submission" date="2018-02" db="EMBL/GenBank/DDBJ databases">
        <title>Rhizophora mucronata_Transcriptome.</title>
        <authorList>
            <person name="Meera S.P."/>
            <person name="Sreeshan A."/>
            <person name="Augustine A."/>
        </authorList>
    </citation>
    <scope>NUCLEOTIDE SEQUENCE</scope>
    <source>
        <tissue evidence="1">Leaf</tissue>
    </source>
</reference>
<dbReference type="EMBL" id="GGEC01025631">
    <property type="protein sequence ID" value="MBX06115.1"/>
    <property type="molecule type" value="Transcribed_RNA"/>
</dbReference>
<name>A0A2P2KK71_RHIMU</name>
<evidence type="ECO:0000313" key="1">
    <source>
        <dbReference type="EMBL" id="MBX06115.1"/>
    </source>
</evidence>